<dbReference type="SUPFAM" id="SSF52266">
    <property type="entry name" value="SGNH hydrolase"/>
    <property type="match status" value="1"/>
</dbReference>
<evidence type="ECO:0000313" key="4">
    <source>
        <dbReference type="EMBL" id="ODR53972.1"/>
    </source>
</evidence>
<dbReference type="EMBL" id="MEHD01000032">
    <property type="protein sequence ID" value="ODR51698.1"/>
    <property type="molecule type" value="Genomic_DNA"/>
</dbReference>
<dbReference type="CDD" id="cd00229">
    <property type="entry name" value="SGNH_hydrolase"/>
    <property type="match status" value="1"/>
</dbReference>
<accession>A0A1E3UP93</accession>
<protein>
    <submittedName>
        <fullName evidence="2">GDSL-like Lipase/Acylhydrolase</fullName>
    </submittedName>
</protein>
<comment type="caution">
    <text evidence="4">The sequence shown here is derived from an EMBL/GenBank/DDBJ whole genome shotgun (WGS) entry which is preliminary data.</text>
</comment>
<dbReference type="Proteomes" id="UP000094067">
    <property type="component" value="Unassembled WGS sequence"/>
</dbReference>
<dbReference type="EMBL" id="MCGH01000001">
    <property type="protein sequence ID" value="ODM08815.1"/>
    <property type="molecule type" value="Genomic_DNA"/>
</dbReference>
<proteinExistence type="predicted"/>
<evidence type="ECO:0000259" key="1">
    <source>
        <dbReference type="Pfam" id="PF13472"/>
    </source>
</evidence>
<evidence type="ECO:0000313" key="6">
    <source>
        <dbReference type="Proteomes" id="UP000094271"/>
    </source>
</evidence>
<dbReference type="AlphaFoldDB" id="A0A1E3UP93"/>
<evidence type="ECO:0000313" key="7">
    <source>
        <dbReference type="Proteomes" id="UP000094869"/>
    </source>
</evidence>
<dbReference type="InterPro" id="IPR051532">
    <property type="entry name" value="Ester_Hydrolysis_Enzymes"/>
</dbReference>
<dbReference type="GO" id="GO:0016787">
    <property type="term" value="F:hydrolase activity"/>
    <property type="evidence" value="ECO:0007669"/>
    <property type="project" value="UniProtKB-KW"/>
</dbReference>
<dbReference type="Proteomes" id="UP000094271">
    <property type="component" value="Unassembled WGS sequence"/>
</dbReference>
<dbReference type="Gene3D" id="2.60.120.260">
    <property type="entry name" value="Galactose-binding domain-like"/>
    <property type="match status" value="1"/>
</dbReference>
<keyword evidence="7" id="KW-1185">Reference proteome</keyword>
<reference evidence="2 5" key="1">
    <citation type="submission" date="2016-07" db="EMBL/GenBank/DDBJ databases">
        <title>Characterization of isolates of Eisenbergiella tayi derived from blood cultures, using whole genome sequencing.</title>
        <authorList>
            <person name="Burdz T."/>
            <person name="Wiebe D."/>
            <person name="Huynh C."/>
            <person name="Bernard K."/>
        </authorList>
    </citation>
    <scope>NUCLEOTIDE SEQUENCE [LARGE SCALE GENOMIC DNA]</scope>
    <source>
        <strain evidence="2 5">NML 110608</strain>
    </source>
</reference>
<evidence type="ECO:0000313" key="2">
    <source>
        <dbReference type="EMBL" id="ODM08815.1"/>
    </source>
</evidence>
<dbReference type="InterPro" id="IPR036514">
    <property type="entry name" value="SGNH_hydro_sf"/>
</dbReference>
<organism evidence="4 6">
    <name type="scientific">Eisenbergiella tayi</name>
    <dbReference type="NCBI Taxonomy" id="1432052"/>
    <lineage>
        <taxon>Bacteria</taxon>
        <taxon>Bacillati</taxon>
        <taxon>Bacillota</taxon>
        <taxon>Clostridia</taxon>
        <taxon>Lachnospirales</taxon>
        <taxon>Lachnospiraceae</taxon>
        <taxon>Eisenbergiella</taxon>
    </lineage>
</organism>
<reference evidence="3 7" key="2">
    <citation type="submission" date="2016-08" db="EMBL/GenBank/DDBJ databases">
        <title>Characterization of Isolates of Eisenbergiella tayi Derived from Blood Cultures, Using Whole Genome Sequencing.</title>
        <authorList>
            <person name="Bernier A.-M."/>
            <person name="Burdz T."/>
            <person name="Wiebe D."/>
            <person name="Bernard K."/>
        </authorList>
    </citation>
    <scope>NUCLEOTIDE SEQUENCE [LARGE SCALE GENOMIC DNA]</scope>
    <source>
        <strain evidence="3 7">NML120146</strain>
    </source>
</reference>
<dbReference type="EMBL" id="MEHA01000003">
    <property type="protein sequence ID" value="ODR53972.1"/>
    <property type="molecule type" value="Genomic_DNA"/>
</dbReference>
<dbReference type="Pfam" id="PF13472">
    <property type="entry name" value="Lipase_GDSL_2"/>
    <property type="match status" value="1"/>
</dbReference>
<gene>
    <name evidence="4" type="ORF">BEI59_05275</name>
    <name evidence="2" type="ORF">BEI61_00444</name>
    <name evidence="3" type="ORF">BEI63_21160</name>
</gene>
<reference evidence="4 6" key="3">
    <citation type="submission" date="2016-08" db="EMBL/GenBank/DDBJ databases">
        <authorList>
            <person name="Seilhamer J.J."/>
        </authorList>
    </citation>
    <scope>NUCLEOTIDE SEQUENCE [LARGE SCALE GENOMIC DNA]</scope>
    <source>
        <strain evidence="4 6">NML150140-1</strain>
    </source>
</reference>
<name>A0A1E3UP93_9FIRM</name>
<dbReference type="OrthoDB" id="1838716at2"/>
<evidence type="ECO:0000313" key="5">
    <source>
        <dbReference type="Proteomes" id="UP000094067"/>
    </source>
</evidence>
<evidence type="ECO:0000313" key="3">
    <source>
        <dbReference type="EMBL" id="ODR51698.1"/>
    </source>
</evidence>
<feature type="domain" description="SGNH hydrolase-type esterase" evidence="1">
    <location>
        <begin position="166"/>
        <end position="325"/>
    </location>
</feature>
<dbReference type="PANTHER" id="PTHR30383">
    <property type="entry name" value="THIOESTERASE 1/PROTEASE 1/LYSOPHOSPHOLIPASE L1"/>
    <property type="match status" value="1"/>
</dbReference>
<dbReference type="RefSeq" id="WP_069151093.1">
    <property type="nucleotide sequence ID" value="NZ_DAWDRA010000120.1"/>
</dbReference>
<dbReference type="Gene3D" id="3.40.50.1110">
    <property type="entry name" value="SGNH hydrolase"/>
    <property type="match status" value="1"/>
</dbReference>
<keyword evidence="2" id="KW-0378">Hydrolase</keyword>
<sequence length="353" mass="40057">MFGLEDMKKIVYGGLVREKETGAFTFSRMTVKQYGYFTREEDARFLVRMGCTAGICMDFYTDSGSLEFDYEISGMSDRDIVQLDICQNGVRTGGPAQKPGKDTVGSIHHRIDRDGHRWNRITVWLPYMSSIALKNISLAPGASLCTLEEGTPDGDFPGRIRKKLLCYGDSITQGYDALHPSQSYAVRLARYFDWELWNAGLSGYIFDAGLLDDKLPFRPDIVTVAFGTNDWNWAESKEEAVRNAERYFDKIMELYPGRPIFYFSPLWRKDTGVPTKAGEFRPFCLALLNAAKERGIETIDGYLAAPHKEDALADGILHPNDEGMACYSEYAAKIFMKYGLTEDFWPGWFACRY</sequence>
<dbReference type="Proteomes" id="UP000094869">
    <property type="component" value="Unassembled WGS sequence"/>
</dbReference>
<dbReference type="InterPro" id="IPR013830">
    <property type="entry name" value="SGNH_hydro"/>
</dbReference>